<dbReference type="Pfam" id="PF00248">
    <property type="entry name" value="Aldo_ket_red"/>
    <property type="match status" value="1"/>
</dbReference>
<reference evidence="3 4" key="1">
    <citation type="submission" date="2013-12" db="EMBL/GenBank/DDBJ databases">
        <title>Comparative genomics of Petrotoga isolates.</title>
        <authorList>
            <person name="Nesbo C.L."/>
            <person name="Charchuk R."/>
            <person name="Chow K."/>
        </authorList>
    </citation>
    <scope>NUCLEOTIDE SEQUENCE [LARGE SCALE GENOMIC DNA]</scope>
    <source>
        <strain evidence="3 4">DSM 13574</strain>
    </source>
</reference>
<protein>
    <submittedName>
        <fullName evidence="3">Aldo/keto reductase</fullName>
    </submittedName>
</protein>
<feature type="domain" description="NADP-dependent oxidoreductase" evidence="2">
    <location>
        <begin position="16"/>
        <end position="308"/>
    </location>
</feature>
<dbReference type="InterPro" id="IPR020471">
    <property type="entry name" value="AKR"/>
</dbReference>
<proteinExistence type="predicted"/>
<dbReference type="GO" id="GO:0005829">
    <property type="term" value="C:cytosol"/>
    <property type="evidence" value="ECO:0007669"/>
    <property type="project" value="UniProtKB-ARBA"/>
</dbReference>
<keyword evidence="1" id="KW-0560">Oxidoreductase</keyword>
<dbReference type="PROSITE" id="PS00062">
    <property type="entry name" value="ALDOKETO_REDUCTASE_2"/>
    <property type="match status" value="1"/>
</dbReference>
<dbReference type="EMBL" id="AZRL01000012">
    <property type="protein sequence ID" value="PNR96439.1"/>
    <property type="molecule type" value="Genomic_DNA"/>
</dbReference>
<comment type="caution">
    <text evidence="3">The sequence shown here is derived from an EMBL/GenBank/DDBJ whole genome shotgun (WGS) entry which is preliminary data.</text>
</comment>
<dbReference type="Gene3D" id="3.20.20.100">
    <property type="entry name" value="NADP-dependent oxidoreductase domain"/>
    <property type="match status" value="1"/>
</dbReference>
<evidence type="ECO:0000313" key="3">
    <source>
        <dbReference type="EMBL" id="PNR96439.1"/>
    </source>
</evidence>
<organism evidence="3 4">
    <name type="scientific">Petrotoga olearia DSM 13574</name>
    <dbReference type="NCBI Taxonomy" id="1122955"/>
    <lineage>
        <taxon>Bacteria</taxon>
        <taxon>Thermotogati</taxon>
        <taxon>Thermotogota</taxon>
        <taxon>Thermotogae</taxon>
        <taxon>Petrotogales</taxon>
        <taxon>Petrotogaceae</taxon>
        <taxon>Petrotoga</taxon>
    </lineage>
</organism>
<dbReference type="CDD" id="cd19084">
    <property type="entry name" value="AKR_AKR11B1-like"/>
    <property type="match status" value="1"/>
</dbReference>
<dbReference type="Proteomes" id="UP000236434">
    <property type="component" value="Unassembled WGS sequence"/>
</dbReference>
<dbReference type="GO" id="GO:0016491">
    <property type="term" value="F:oxidoreductase activity"/>
    <property type="evidence" value="ECO:0007669"/>
    <property type="project" value="UniProtKB-KW"/>
</dbReference>
<dbReference type="RefSeq" id="WP_103066915.1">
    <property type="nucleotide sequence ID" value="NZ_AZRL01000012.1"/>
</dbReference>
<dbReference type="InterPro" id="IPR036812">
    <property type="entry name" value="NAD(P)_OxRdtase_dom_sf"/>
</dbReference>
<sequence length="311" mass="35739">MIFKKFGKTDMNVSVVGYGAWELGGNWGPIEKENGVKILNLAYDNGVNFFDTAPVYGFGQSEEIVGEFLKGKKREDVYIATKCGLEWDQRGRIRNNLKKERVLKEIDDSLKRLKCEYVDLYQIHWPDPNTPLEETAEALQQILDSKKARYIGVSNFSARQIETLIKYVDIVSTQNYYNLLVRDVEKDLFPVVDKYDLTVIPYSPLAKGLLTGKISKDYEPPKNDPRAMDEIFKNRELFVKSVEKVEKLKILSNRIGRPLSQMAINWLLHHKQVSTVIAGSKDEMHVLENIEAGSWELSEEIYLKIEKIVGE</sequence>
<dbReference type="AlphaFoldDB" id="A0A2K1P0X6"/>
<dbReference type="SUPFAM" id="SSF51430">
    <property type="entry name" value="NAD(P)-linked oxidoreductase"/>
    <property type="match status" value="1"/>
</dbReference>
<dbReference type="InterPro" id="IPR023210">
    <property type="entry name" value="NADP_OxRdtase_dom"/>
</dbReference>
<dbReference type="PANTHER" id="PTHR43364:SF4">
    <property type="entry name" value="NAD(P)-LINKED OXIDOREDUCTASE SUPERFAMILY PROTEIN"/>
    <property type="match status" value="1"/>
</dbReference>
<evidence type="ECO:0000313" key="4">
    <source>
        <dbReference type="Proteomes" id="UP000236434"/>
    </source>
</evidence>
<dbReference type="PANTHER" id="PTHR43364">
    <property type="entry name" value="NADH-SPECIFIC METHYLGLYOXAL REDUCTASE-RELATED"/>
    <property type="match status" value="1"/>
</dbReference>
<evidence type="ECO:0000259" key="2">
    <source>
        <dbReference type="Pfam" id="PF00248"/>
    </source>
</evidence>
<dbReference type="PRINTS" id="PR00069">
    <property type="entry name" value="ALDKETRDTASE"/>
</dbReference>
<dbReference type="FunFam" id="3.20.20.100:FF:000004">
    <property type="entry name" value="Oxidoreductase, aldo/keto reductase"/>
    <property type="match status" value="1"/>
</dbReference>
<dbReference type="InterPro" id="IPR018170">
    <property type="entry name" value="Aldo/ket_reductase_CS"/>
</dbReference>
<dbReference type="OrthoDB" id="9804790at2"/>
<gene>
    <name evidence="3" type="ORF">X929_04955</name>
</gene>
<dbReference type="InterPro" id="IPR050523">
    <property type="entry name" value="AKR_Detox_Biosynth"/>
</dbReference>
<evidence type="ECO:0000256" key="1">
    <source>
        <dbReference type="ARBA" id="ARBA00023002"/>
    </source>
</evidence>
<accession>A0A2K1P0X6</accession>
<name>A0A2K1P0X6_9BACT</name>